<proteinExistence type="predicted"/>
<protein>
    <recommendedName>
        <fullName evidence="4">EF hand</fullName>
    </recommendedName>
</protein>
<dbReference type="KEGG" id="smam:Mal15_03510"/>
<feature type="signal peptide" evidence="1">
    <location>
        <begin position="1"/>
        <end position="23"/>
    </location>
</feature>
<evidence type="ECO:0000313" key="3">
    <source>
        <dbReference type="Proteomes" id="UP000321353"/>
    </source>
</evidence>
<dbReference type="Gene3D" id="1.10.238.10">
    <property type="entry name" value="EF-hand"/>
    <property type="match status" value="1"/>
</dbReference>
<dbReference type="InterPro" id="IPR011992">
    <property type="entry name" value="EF-hand-dom_pair"/>
</dbReference>
<accession>A0A5B9M9T1</accession>
<dbReference type="PROSITE" id="PS51257">
    <property type="entry name" value="PROKAR_LIPOPROTEIN"/>
    <property type="match status" value="1"/>
</dbReference>
<feature type="chain" id="PRO_5022903151" description="EF hand" evidence="1">
    <location>
        <begin position="24"/>
        <end position="165"/>
    </location>
</feature>
<organism evidence="2 3">
    <name type="scientific">Stieleria maiorica</name>
    <dbReference type="NCBI Taxonomy" id="2795974"/>
    <lineage>
        <taxon>Bacteria</taxon>
        <taxon>Pseudomonadati</taxon>
        <taxon>Planctomycetota</taxon>
        <taxon>Planctomycetia</taxon>
        <taxon>Pirellulales</taxon>
        <taxon>Pirellulaceae</taxon>
        <taxon>Stieleria</taxon>
    </lineage>
</organism>
<keyword evidence="3" id="KW-1185">Reference proteome</keyword>
<evidence type="ECO:0000256" key="1">
    <source>
        <dbReference type="SAM" id="SignalP"/>
    </source>
</evidence>
<dbReference type="PROSITE" id="PS00018">
    <property type="entry name" value="EF_HAND_1"/>
    <property type="match status" value="2"/>
</dbReference>
<dbReference type="SUPFAM" id="SSF47473">
    <property type="entry name" value="EF-hand"/>
    <property type="match status" value="1"/>
</dbReference>
<dbReference type="AlphaFoldDB" id="A0A5B9M9T1"/>
<evidence type="ECO:0008006" key="4">
    <source>
        <dbReference type="Google" id="ProtNLM"/>
    </source>
</evidence>
<sequence precursor="true">MPQHKYAAAIGFALLLACNNAVAQTEGPQPSSRDQAAETDPLSVVDSVEAALPLLMDHAKSDDPEIAAWAMAQIPALIEQVRKLKQQSDRIAEQRRLGIEGLDTQMVQYAKRLIGRYDLNGDQELSPEEYAKLLQSPAEADTDENGRVSLGEYAAWLQSRHRRRQ</sequence>
<dbReference type="EMBL" id="CP036264">
    <property type="protein sequence ID" value="QEF96324.1"/>
    <property type="molecule type" value="Genomic_DNA"/>
</dbReference>
<dbReference type="InterPro" id="IPR018247">
    <property type="entry name" value="EF_Hand_1_Ca_BS"/>
</dbReference>
<dbReference type="RefSeq" id="WP_147866153.1">
    <property type="nucleotide sequence ID" value="NZ_CP036264.1"/>
</dbReference>
<evidence type="ECO:0000313" key="2">
    <source>
        <dbReference type="EMBL" id="QEF96324.1"/>
    </source>
</evidence>
<keyword evidence="1" id="KW-0732">Signal</keyword>
<name>A0A5B9M9T1_9BACT</name>
<dbReference type="Proteomes" id="UP000321353">
    <property type="component" value="Chromosome"/>
</dbReference>
<reference evidence="2 3" key="1">
    <citation type="submission" date="2019-02" db="EMBL/GenBank/DDBJ databases">
        <title>Planctomycetal bacteria perform biofilm scaping via a novel small molecule.</title>
        <authorList>
            <person name="Jeske O."/>
            <person name="Boedeker C."/>
            <person name="Wiegand S."/>
            <person name="Breitling P."/>
            <person name="Kallscheuer N."/>
            <person name="Jogler M."/>
            <person name="Rohde M."/>
            <person name="Petersen J."/>
            <person name="Medema M.H."/>
            <person name="Surup F."/>
            <person name="Jogler C."/>
        </authorList>
    </citation>
    <scope>NUCLEOTIDE SEQUENCE [LARGE SCALE GENOMIC DNA]</scope>
    <source>
        <strain evidence="2 3">Mal15</strain>
    </source>
</reference>
<gene>
    <name evidence="2" type="ORF">Mal15_03510</name>
</gene>